<protein>
    <recommendedName>
        <fullName evidence="1">Right handed beta helix domain-containing protein</fullName>
    </recommendedName>
</protein>
<dbReference type="AlphaFoldDB" id="A0A6S6SQT9"/>
<dbReference type="EMBL" id="CACVAQ010000143">
    <property type="protein sequence ID" value="CAA6808563.1"/>
    <property type="molecule type" value="Genomic_DNA"/>
</dbReference>
<dbReference type="InterPro" id="IPR012334">
    <property type="entry name" value="Pectin_lyas_fold"/>
</dbReference>
<reference evidence="2" key="1">
    <citation type="submission" date="2020-01" db="EMBL/GenBank/DDBJ databases">
        <authorList>
            <person name="Meier V. D."/>
            <person name="Meier V D."/>
        </authorList>
    </citation>
    <scope>NUCLEOTIDE SEQUENCE</scope>
    <source>
        <strain evidence="2">HLG_WM_MAG_10</strain>
    </source>
</reference>
<evidence type="ECO:0000259" key="1">
    <source>
        <dbReference type="Pfam" id="PF13229"/>
    </source>
</evidence>
<gene>
    <name evidence="2" type="ORF">HELGO_WM35333</name>
</gene>
<dbReference type="Pfam" id="PF13229">
    <property type="entry name" value="Beta_helix"/>
    <property type="match status" value="1"/>
</dbReference>
<evidence type="ECO:0000313" key="2">
    <source>
        <dbReference type="EMBL" id="CAA6808563.1"/>
    </source>
</evidence>
<dbReference type="Pfam" id="PF08757">
    <property type="entry name" value="CotH"/>
    <property type="match status" value="1"/>
</dbReference>
<dbReference type="InterPro" id="IPR014867">
    <property type="entry name" value="Spore_coat_CotH_CotH2/3/7"/>
</dbReference>
<proteinExistence type="predicted"/>
<dbReference type="SUPFAM" id="SSF51126">
    <property type="entry name" value="Pectin lyase-like"/>
    <property type="match status" value="1"/>
</dbReference>
<accession>A0A6S6SQT9</accession>
<organism evidence="2">
    <name type="scientific">uncultured Aureispira sp</name>
    <dbReference type="NCBI Taxonomy" id="1331704"/>
    <lineage>
        <taxon>Bacteria</taxon>
        <taxon>Pseudomonadati</taxon>
        <taxon>Bacteroidota</taxon>
        <taxon>Saprospiria</taxon>
        <taxon>Saprospirales</taxon>
        <taxon>Saprospiraceae</taxon>
        <taxon>Aureispira</taxon>
        <taxon>environmental samples</taxon>
    </lineage>
</organism>
<dbReference type="InterPro" id="IPR039448">
    <property type="entry name" value="Beta_helix"/>
</dbReference>
<feature type="domain" description="Right handed beta helix" evidence="1">
    <location>
        <begin position="799"/>
        <end position="926"/>
    </location>
</feature>
<dbReference type="InterPro" id="IPR011050">
    <property type="entry name" value="Pectin_lyase_fold/virulence"/>
</dbReference>
<sequence>MIIKTNSAQKRQQTKTTFFKKGAALLIVALLILGVSLALSYIWGTLNKEEVNYTLLADAETREGDFFILNDQKVDGGPSQSKAAAYEGKYGIELSKSGLKYGFTTKLKDIHVGDKLSVKVWVRSPSKQIGRLAVTSVKGKSLYVQSEQFKFTDQWQQIEVLVDVTEPIKEHTVKIYCFNFNEEPVYFDNLSYSKKSSYDIAAVKAWEPEDIHLFVKEGEYKKLEKIRHEAIEKGLLISSDDSWVKGAIFPKEQKDAKINVKMRLKGDWTDHLMGKKWSFRVVTQADKSWNRLKTFSLQNPATRSFLFEWVLHEFFKYEDVLTTRYEFVNMKLNHKDLGLYVYEEHFLKQLPEFSKRKEGPIIRFLESGFWDAIQRQTALGADQDGSLIVGDPDIKPFSEKKTFNTPVLAEQYQIAQNLLYQYQYNLKELDEIFDIDLLAKYYAITDIASGYHGVAWHNKRYYYNPVTGKLEPIGYDGFSQDGLNHMAGKPFLGANLSSIKGHKEMYRKIFRNNNFVRKYHQYLEMFSDKAYLDKFIKSITTPLYSRLKVIQKEKPDYTFSINYLQKRALNILNGLYPNSISLQNKTVKPGLIAVCNRHQTPVEVVGTMNKSGGVITYFDTARVVYTTRFRDLPDYSERIAVPENAKFFVYRVLGLSKNFYIRINPWPIPEGLSPVQELKSTLQEKHPAYVYVKGHDHIIFNKNVVISEPIVIPAGFNVSFKPGTKIDIIKGAFVLCYSPVQFLGTEEAPILVQSSDKSARAFTVIKADKQSRVNYTSFSQLGAFSYKGWNLPGSVNFYESDVVIHHSTFTDNSCEDILNIVRSNFDFKYNTISNTFGDGFDADFCTGLVADCHFINSGNDAIDFSTSIVTIRDCKIKKAGDKGISMGEQGTAHVVNTTIEDAVIAIASKDLSKTTATNVTLKNCQIGFSAYQKKPEYGHGFIKVNSYKSENVEVLHRILPGSKLDLLGQEIIGD</sequence>
<name>A0A6S6SQT9_9BACT</name>
<dbReference type="Gene3D" id="2.160.20.10">
    <property type="entry name" value="Single-stranded right-handed beta-helix, Pectin lyase-like"/>
    <property type="match status" value="1"/>
</dbReference>
<dbReference type="Gene3D" id="2.60.120.260">
    <property type="entry name" value="Galactose-binding domain-like"/>
    <property type="match status" value="1"/>
</dbReference>